<accession>A0AA88KR26</accession>
<keyword evidence="3" id="KW-1185">Reference proteome</keyword>
<dbReference type="EMBL" id="JAVRJZ010000797">
    <property type="protein sequence ID" value="KAK2702133.1"/>
    <property type="molecule type" value="Genomic_DNA"/>
</dbReference>
<protein>
    <submittedName>
        <fullName evidence="2">Uncharacterized protein</fullName>
    </submittedName>
</protein>
<reference evidence="2" key="1">
    <citation type="submission" date="2023-07" db="EMBL/GenBank/DDBJ databases">
        <title>Chromosome-level genome assembly of Artemia franciscana.</title>
        <authorList>
            <person name="Jo E."/>
        </authorList>
    </citation>
    <scope>NUCLEOTIDE SEQUENCE</scope>
    <source>
        <tissue evidence="2">Whole body</tissue>
    </source>
</reference>
<name>A0AA88KR26_ARTSF</name>
<organism evidence="2 3">
    <name type="scientific">Artemia franciscana</name>
    <name type="common">Brine shrimp</name>
    <name type="synonym">Artemia sanfranciscana</name>
    <dbReference type="NCBI Taxonomy" id="6661"/>
    <lineage>
        <taxon>Eukaryota</taxon>
        <taxon>Metazoa</taxon>
        <taxon>Ecdysozoa</taxon>
        <taxon>Arthropoda</taxon>
        <taxon>Crustacea</taxon>
        <taxon>Branchiopoda</taxon>
        <taxon>Anostraca</taxon>
        <taxon>Artemiidae</taxon>
        <taxon>Artemia</taxon>
    </lineage>
</organism>
<feature type="compositionally biased region" description="Basic and acidic residues" evidence="1">
    <location>
        <begin position="301"/>
        <end position="315"/>
    </location>
</feature>
<feature type="compositionally biased region" description="Basic and acidic residues" evidence="1">
    <location>
        <begin position="101"/>
        <end position="113"/>
    </location>
</feature>
<gene>
    <name evidence="2" type="ORF">QYM36_019263</name>
</gene>
<comment type="caution">
    <text evidence="2">The sequence shown here is derived from an EMBL/GenBank/DDBJ whole genome shotgun (WGS) entry which is preliminary data.</text>
</comment>
<evidence type="ECO:0000313" key="3">
    <source>
        <dbReference type="Proteomes" id="UP001187531"/>
    </source>
</evidence>
<feature type="region of interest" description="Disordered" evidence="1">
    <location>
        <begin position="301"/>
        <end position="323"/>
    </location>
</feature>
<dbReference type="AlphaFoldDB" id="A0AA88KR26"/>
<sequence length="397" mass="45330">MSKFPESIDHGPELVSDRPGIANVFNKHFVNVGIRTVKESVAANNSEQRNKFEDYLPQSSLSSLFLTPTSKEELTNIVNLLKPGGAEEIDVEEKSPSFNEEEQHPLKKSKMENSDDDSMFLGGKKKLTKTQCNDIEDVEFEADSATEDVFAGVEMRIIALFTILIRTFAVKSSRALREIYIPDSEENSEDELVEKDDDEDNIDDICRHVKKSSLRDLHSRCENKSEEELKDYRDESDNGEEDEFFEDIRASPALDFAFDKESYDLEENSEDKFVEKDDDEGNDICRHVKKSSLRDLHSRCENKSEEELKDYRDESDNGEEDEFFEDIRASPALDFAFDKESYDLEENSEDKFVEKDDDEGTLAVAVCGIVSQAQQLMSTGVYYRSPAVSRALYALLH</sequence>
<evidence type="ECO:0000256" key="1">
    <source>
        <dbReference type="SAM" id="MobiDB-lite"/>
    </source>
</evidence>
<proteinExistence type="predicted"/>
<evidence type="ECO:0000313" key="2">
    <source>
        <dbReference type="EMBL" id="KAK2702133.1"/>
    </source>
</evidence>
<dbReference type="Proteomes" id="UP001187531">
    <property type="component" value="Unassembled WGS sequence"/>
</dbReference>
<feature type="region of interest" description="Disordered" evidence="1">
    <location>
        <begin position="89"/>
        <end position="115"/>
    </location>
</feature>